<organism evidence="1 2">
    <name type="scientific">Chelonobacter oris</name>
    <dbReference type="NCBI Taxonomy" id="505317"/>
    <lineage>
        <taxon>Bacteria</taxon>
        <taxon>Pseudomonadati</taxon>
        <taxon>Pseudomonadota</taxon>
        <taxon>Gammaproteobacteria</taxon>
        <taxon>Pasteurellales</taxon>
        <taxon>Pasteurellaceae</taxon>
        <taxon>Chelonobacter</taxon>
    </lineage>
</organism>
<dbReference type="EMBL" id="JSUM01000023">
    <property type="protein sequence ID" value="KGQ69418.1"/>
    <property type="molecule type" value="Genomic_DNA"/>
</dbReference>
<gene>
    <name evidence="1" type="ORF">OA57_11720</name>
</gene>
<dbReference type="Proteomes" id="UP000030380">
    <property type="component" value="Unassembled WGS sequence"/>
</dbReference>
<dbReference type="STRING" id="505317.OA57_11720"/>
<dbReference type="AlphaFoldDB" id="A0A0A3AJ40"/>
<dbReference type="NCBIfam" id="TIGR02565">
    <property type="entry name" value="cas_Csy2"/>
    <property type="match status" value="1"/>
</dbReference>
<reference evidence="1 2" key="1">
    <citation type="submission" date="2014-11" db="EMBL/GenBank/DDBJ databases">
        <title>Draft genome sequence of Chelonobacter oris 1662T, associated with respiratory disease in Hermann's Tortoises.</title>
        <authorList>
            <person name="Kudirkiene E."/>
            <person name="Hansen M.J."/>
            <person name="Bojesen A.M."/>
        </authorList>
    </citation>
    <scope>NUCLEOTIDE SEQUENCE [LARGE SCALE GENOMIC DNA]</scope>
    <source>
        <strain evidence="1 2">1662</strain>
    </source>
</reference>
<dbReference type="OrthoDB" id="1550641at2"/>
<dbReference type="Pfam" id="PF09614">
    <property type="entry name" value="Cas_Csy2"/>
    <property type="match status" value="1"/>
</dbReference>
<proteinExistence type="predicted"/>
<accession>A0A0A3AJ40</accession>
<name>A0A0A3AJ40_9PAST</name>
<sequence>MSKQTKEIVGYLVFSRVKIQDANAISSPITYGFPAVSGFLGAFHAMSRQLQQHKTLGHLSLDGVLIACHRCEVKAYRQSAYGDYTFNQTRNPIKKDGSTASIIEEGKCGLTVTLAVEVKADDIWDVEEQHTSDLAEFSKIRLQQQRLAGGSVMGVAAVHYLKAEDIGDIKRYLLPASVLMNAQQELKSITRTLQQKNETATALDALIEAVMLHHIPQQNKQGGTDWYAQSEKHGRGWLVPMPIGYQGISACFDPGVMRHSRNPEYVGRYVEAIYSLGKWVFPYRIDDLQHAFWHYRYDAAKSLYLTVQPNQSITGEDDE</sequence>
<evidence type="ECO:0000313" key="2">
    <source>
        <dbReference type="Proteomes" id="UP000030380"/>
    </source>
</evidence>
<dbReference type="CDD" id="cd09736">
    <property type="entry name" value="Csy2_I-F"/>
    <property type="match status" value="1"/>
</dbReference>
<dbReference type="RefSeq" id="WP_034618101.1">
    <property type="nucleotide sequence ID" value="NZ_JSUM01000023.1"/>
</dbReference>
<keyword evidence="2" id="KW-1185">Reference proteome</keyword>
<comment type="caution">
    <text evidence="1">The sequence shown here is derived from an EMBL/GenBank/DDBJ whole genome shotgun (WGS) entry which is preliminary data.</text>
</comment>
<evidence type="ECO:0000313" key="1">
    <source>
        <dbReference type="EMBL" id="KGQ69418.1"/>
    </source>
</evidence>
<protein>
    <submittedName>
        <fullName evidence="1">CRISPR-associated protein Csy2</fullName>
    </submittedName>
</protein>
<dbReference type="InterPro" id="IPR013398">
    <property type="entry name" value="CRISPR-assoc_prot_Csy2"/>
</dbReference>